<dbReference type="PANTHER" id="PTHR48040">
    <property type="entry name" value="PLEIOTROPIC DRUG RESISTANCE PROTEIN 1-LIKE ISOFORM X1"/>
    <property type="match status" value="1"/>
</dbReference>
<reference evidence="1 2" key="2">
    <citation type="submission" date="2020-07" db="EMBL/GenBank/DDBJ databases">
        <title>Genome assembly of wild tea tree DASZ reveals pedigree and selection history of tea varieties.</title>
        <authorList>
            <person name="Zhang W."/>
        </authorList>
    </citation>
    <scope>NUCLEOTIDE SEQUENCE [LARGE SCALE GENOMIC DNA]</scope>
    <source>
        <strain evidence="2">cv. G240</strain>
        <tissue evidence="1">Leaf</tissue>
    </source>
</reference>
<dbReference type="Proteomes" id="UP000593564">
    <property type="component" value="Unassembled WGS sequence"/>
</dbReference>
<reference evidence="2" key="1">
    <citation type="journal article" date="2020" name="Nat. Commun.">
        <title>Genome assembly of wild tea tree DASZ reveals pedigree and selection history of tea varieties.</title>
        <authorList>
            <person name="Zhang W."/>
            <person name="Zhang Y."/>
            <person name="Qiu H."/>
            <person name="Guo Y."/>
            <person name="Wan H."/>
            <person name="Zhang X."/>
            <person name="Scossa F."/>
            <person name="Alseekh S."/>
            <person name="Zhang Q."/>
            <person name="Wang P."/>
            <person name="Xu L."/>
            <person name="Schmidt M.H."/>
            <person name="Jia X."/>
            <person name="Li D."/>
            <person name="Zhu A."/>
            <person name="Guo F."/>
            <person name="Chen W."/>
            <person name="Ni D."/>
            <person name="Usadel B."/>
            <person name="Fernie A.R."/>
            <person name="Wen W."/>
        </authorList>
    </citation>
    <scope>NUCLEOTIDE SEQUENCE [LARGE SCALE GENOMIC DNA]</scope>
    <source>
        <strain evidence="2">cv. G240</strain>
    </source>
</reference>
<protein>
    <submittedName>
        <fullName evidence="1">Uncharacterized protein</fullName>
    </submittedName>
</protein>
<dbReference type="AlphaFoldDB" id="A0A7J7FUR4"/>
<evidence type="ECO:0000313" key="2">
    <source>
        <dbReference type="Proteomes" id="UP000593564"/>
    </source>
</evidence>
<organism evidence="1 2">
    <name type="scientific">Camellia sinensis</name>
    <name type="common">Tea plant</name>
    <name type="synonym">Thea sinensis</name>
    <dbReference type="NCBI Taxonomy" id="4442"/>
    <lineage>
        <taxon>Eukaryota</taxon>
        <taxon>Viridiplantae</taxon>
        <taxon>Streptophyta</taxon>
        <taxon>Embryophyta</taxon>
        <taxon>Tracheophyta</taxon>
        <taxon>Spermatophyta</taxon>
        <taxon>Magnoliopsida</taxon>
        <taxon>eudicotyledons</taxon>
        <taxon>Gunneridae</taxon>
        <taxon>Pentapetalae</taxon>
        <taxon>asterids</taxon>
        <taxon>Ericales</taxon>
        <taxon>Theaceae</taxon>
        <taxon>Camellia</taxon>
    </lineage>
</organism>
<sequence>MDQLTNTRQDLWSKDLDKKKVLITLTYTHRVGINLPTVEVRFEHLTIQADCYIGNRALPTLANTARNMAESALSCLGIQLAEATKLTILKDASGMIKPSR</sequence>
<keyword evidence="2" id="KW-1185">Reference proteome</keyword>
<evidence type="ECO:0000313" key="1">
    <source>
        <dbReference type="EMBL" id="KAF5932029.1"/>
    </source>
</evidence>
<name>A0A7J7FUR4_CAMSI</name>
<accession>A0A7J7FUR4</accession>
<dbReference type="EMBL" id="JACBKZ010000014">
    <property type="protein sequence ID" value="KAF5932029.1"/>
    <property type="molecule type" value="Genomic_DNA"/>
</dbReference>
<gene>
    <name evidence="1" type="ORF">HYC85_028200</name>
</gene>
<proteinExistence type="predicted"/>
<dbReference type="PANTHER" id="PTHR48040:SF53">
    <property type="entry name" value="ABC TRANSPORTER G FAMILY MEMBER 35-LIKE"/>
    <property type="match status" value="1"/>
</dbReference>
<comment type="caution">
    <text evidence="1">The sequence shown here is derived from an EMBL/GenBank/DDBJ whole genome shotgun (WGS) entry which is preliminary data.</text>
</comment>